<evidence type="ECO:0000256" key="1">
    <source>
        <dbReference type="ARBA" id="ARBA00022801"/>
    </source>
</evidence>
<feature type="chain" id="PRO_5042297324" evidence="2">
    <location>
        <begin position="17"/>
        <end position="774"/>
    </location>
</feature>
<dbReference type="GO" id="GO:0004252">
    <property type="term" value="F:serine-type endopeptidase activity"/>
    <property type="evidence" value="ECO:0007669"/>
    <property type="project" value="TreeGrafter"/>
</dbReference>
<dbReference type="SUPFAM" id="SSF53474">
    <property type="entry name" value="alpha/beta-Hydrolases"/>
    <property type="match status" value="1"/>
</dbReference>
<dbReference type="InterPro" id="IPR001375">
    <property type="entry name" value="Peptidase_S9_cat"/>
</dbReference>
<accession>A0AAF3EA07</accession>
<evidence type="ECO:0000313" key="5">
    <source>
        <dbReference type="WBParaSite" id="MBELARI_LOCUS10749"/>
    </source>
</evidence>
<keyword evidence="4" id="KW-1185">Reference proteome</keyword>
<evidence type="ECO:0000256" key="2">
    <source>
        <dbReference type="SAM" id="SignalP"/>
    </source>
</evidence>
<proteinExistence type="predicted"/>
<dbReference type="InterPro" id="IPR029058">
    <property type="entry name" value="AB_hydrolase_fold"/>
</dbReference>
<dbReference type="Pfam" id="PF00326">
    <property type="entry name" value="Peptidase_S9"/>
    <property type="match status" value="1"/>
</dbReference>
<feature type="domain" description="Peptidase S9 prolyl oligopeptidase catalytic" evidence="3">
    <location>
        <begin position="447"/>
        <end position="658"/>
    </location>
</feature>
<keyword evidence="1" id="KW-0378">Hydrolase</keyword>
<sequence>MGHPWTALLLISSVSALIPRELLFSDPKYSATSLSNDGRFIAFIGPDENGIRNVFTKCVNCRHTRQVTFERNNHVQGYQWTAVPDIILYMYDNDGDENTMIFKKNISQAAPKDDLVVVSNRPGVKGLIIANNREDRKVLIGMNDASPAYHNVYEFDLYTNQLTLKVRNTRFPMFVVDNELRIRLASQQMDDGSMMYYRLTPEAEKITPIPTDEGSWQEYLRVSPDDKPLSMPIGFDKSNEIMYWIWGEGSDLGNLVQFYFEKPAEKEVLYTATRAQIGQIITHPSEKNLLAVTEVYHRPELYVANESAMEDFQYLVNLRPHGSLQLLSLSKDMNTWLVTYLSAEKPFEVFVYRRWLKTAEFLFNTHPQLEGFKLNKMVGFDFMTRDNMQLQAYLSLPPDAKLQNATDVPVADRGLAELGMLPLRSQKLVVMVHGGPKARDVYGFNPVNAWLTSRGYAVLQVNFRGSVGFGKRLTNAGDGEWGRKMHYDLLDAVEFAVAKGIADRDQVAIMGGSYGGYATLVGLTFTPETFACGVDIVGPSNLQGLLEAIPPYWLPMYNEITKMLGADMDTEAGRQSLRARSPLYFADKVKKPLIILHGANDPRVKQQESDQIVTALQKHSIPVTYVVYPDEGHGFHKPNNRKAQYGFIEKFLHGCLGGQYESFTDGQYNSTAILKADGFATETIALSTTEESREKPKTAPALFYRPVRIPMNRGIYNPVPTRIQQMAQAAATVQQQQQQAPQLAYPPYVHSVPHAQPSAFGASTPIGLKYTFLG</sequence>
<dbReference type="Gene3D" id="3.40.50.1820">
    <property type="entry name" value="alpha/beta hydrolase"/>
    <property type="match status" value="1"/>
</dbReference>
<dbReference type="AlphaFoldDB" id="A0AAF3EA07"/>
<protein>
    <submittedName>
        <fullName evidence="5">Peptidase S9 prolyl oligopeptidase catalytic domain-containing protein</fullName>
    </submittedName>
</protein>
<dbReference type="Proteomes" id="UP000887575">
    <property type="component" value="Unassembled WGS sequence"/>
</dbReference>
<reference evidence="5" key="1">
    <citation type="submission" date="2024-02" db="UniProtKB">
        <authorList>
            <consortium name="WormBaseParasite"/>
        </authorList>
    </citation>
    <scope>IDENTIFICATION</scope>
</reference>
<dbReference type="WBParaSite" id="MBELARI_LOCUS10749">
    <property type="protein sequence ID" value="MBELARI_LOCUS10749"/>
    <property type="gene ID" value="MBELARI_LOCUS10749"/>
</dbReference>
<evidence type="ECO:0000259" key="3">
    <source>
        <dbReference type="Pfam" id="PF00326"/>
    </source>
</evidence>
<organism evidence="4 5">
    <name type="scientific">Mesorhabditis belari</name>
    <dbReference type="NCBI Taxonomy" id="2138241"/>
    <lineage>
        <taxon>Eukaryota</taxon>
        <taxon>Metazoa</taxon>
        <taxon>Ecdysozoa</taxon>
        <taxon>Nematoda</taxon>
        <taxon>Chromadorea</taxon>
        <taxon>Rhabditida</taxon>
        <taxon>Rhabditina</taxon>
        <taxon>Rhabditomorpha</taxon>
        <taxon>Rhabditoidea</taxon>
        <taxon>Rhabditidae</taxon>
        <taxon>Mesorhabditinae</taxon>
        <taxon>Mesorhabditis</taxon>
    </lineage>
</organism>
<dbReference type="PANTHER" id="PTHR42776:SF27">
    <property type="entry name" value="DIPEPTIDYL PEPTIDASE FAMILY MEMBER 6"/>
    <property type="match status" value="1"/>
</dbReference>
<dbReference type="SUPFAM" id="SSF82171">
    <property type="entry name" value="DPP6 N-terminal domain-like"/>
    <property type="match status" value="1"/>
</dbReference>
<dbReference type="PANTHER" id="PTHR42776">
    <property type="entry name" value="SERINE PEPTIDASE S9 FAMILY MEMBER"/>
    <property type="match status" value="1"/>
</dbReference>
<keyword evidence="2" id="KW-0732">Signal</keyword>
<name>A0AAF3EA07_9BILA</name>
<evidence type="ECO:0000313" key="4">
    <source>
        <dbReference type="Proteomes" id="UP000887575"/>
    </source>
</evidence>
<feature type="signal peptide" evidence="2">
    <location>
        <begin position="1"/>
        <end position="16"/>
    </location>
</feature>
<dbReference type="GO" id="GO:0006508">
    <property type="term" value="P:proteolysis"/>
    <property type="evidence" value="ECO:0007669"/>
    <property type="project" value="InterPro"/>
</dbReference>